<sequence length="44" mass="5209">MYIFFYFSAFPHLFNSCPSGAVCTGSTFRLHFYMKKLQRGKEHI</sequence>
<dbReference type="AlphaFoldDB" id="A0A136Q8P7"/>
<evidence type="ECO:0000313" key="1">
    <source>
        <dbReference type="EMBL" id="KXK67050.1"/>
    </source>
</evidence>
<evidence type="ECO:0000313" key="2">
    <source>
        <dbReference type="Proteomes" id="UP000070366"/>
    </source>
</evidence>
<accession>A0A136Q8P7</accession>
<name>A0A136Q8P7_9FIRM</name>
<dbReference type="EMBL" id="LSZW01000003">
    <property type="protein sequence ID" value="KXK67050.1"/>
    <property type="molecule type" value="Genomic_DNA"/>
</dbReference>
<reference evidence="1 2" key="1">
    <citation type="submission" date="2016-02" db="EMBL/GenBank/DDBJ databases">
        <authorList>
            <person name="Wen L."/>
            <person name="He K."/>
            <person name="Yang H."/>
        </authorList>
    </citation>
    <scope>NUCLEOTIDE SEQUENCE [LARGE SCALE GENOMIC DNA]</scope>
    <source>
        <strain evidence="1 2">DSM 22607</strain>
    </source>
</reference>
<organism evidence="1 2">
    <name type="scientific">Christensenella minuta</name>
    <dbReference type="NCBI Taxonomy" id="626937"/>
    <lineage>
        <taxon>Bacteria</taxon>
        <taxon>Bacillati</taxon>
        <taxon>Bacillota</taxon>
        <taxon>Clostridia</taxon>
        <taxon>Christensenellales</taxon>
        <taxon>Christensenellaceae</taxon>
        <taxon>Christensenella</taxon>
    </lineage>
</organism>
<dbReference type="Proteomes" id="UP000070366">
    <property type="component" value="Unassembled WGS sequence"/>
</dbReference>
<gene>
    <name evidence="1" type="ORF">HMPREF3293_00063</name>
</gene>
<keyword evidence="2" id="KW-1185">Reference proteome</keyword>
<protein>
    <submittedName>
        <fullName evidence="1">Uncharacterized protein</fullName>
    </submittedName>
</protein>
<proteinExistence type="predicted"/>
<dbReference type="STRING" id="626937.HMPREF3293_00063"/>
<comment type="caution">
    <text evidence="1">The sequence shown here is derived from an EMBL/GenBank/DDBJ whole genome shotgun (WGS) entry which is preliminary data.</text>
</comment>